<dbReference type="Gene3D" id="2.30.30.70">
    <property type="entry name" value="Ribosomal protein L21"/>
    <property type="match status" value="1"/>
</dbReference>
<reference evidence="7 8" key="1">
    <citation type="submission" date="2018-06" db="EMBL/GenBank/DDBJ databases">
        <title>Extensive metabolic versatility and redundancy in microbially diverse, dynamic hydrothermal sediments.</title>
        <authorList>
            <person name="Dombrowski N."/>
            <person name="Teske A."/>
            <person name="Baker B.J."/>
        </authorList>
    </citation>
    <scope>NUCLEOTIDE SEQUENCE [LARGE SCALE GENOMIC DNA]</scope>
    <source>
        <strain evidence="7">B9_G13</strain>
    </source>
</reference>
<dbReference type="HAMAP" id="MF_00369">
    <property type="entry name" value="Ribosomal_eL21"/>
    <property type="match status" value="1"/>
</dbReference>
<protein>
    <recommendedName>
        <fullName evidence="4 5">Large ribosomal subunit protein eL21</fullName>
    </recommendedName>
</protein>
<evidence type="ECO:0000256" key="6">
    <source>
        <dbReference type="SAM" id="MobiDB-lite"/>
    </source>
</evidence>
<dbReference type="AlphaFoldDB" id="A0A497JFS2"/>
<feature type="region of interest" description="Disordered" evidence="6">
    <location>
        <begin position="1"/>
        <end position="26"/>
    </location>
</feature>
<keyword evidence="2 5" id="KW-0689">Ribosomal protein</keyword>
<dbReference type="Pfam" id="PF01157">
    <property type="entry name" value="Ribosomal_L21e"/>
    <property type="match status" value="1"/>
</dbReference>
<organism evidence="7 8">
    <name type="scientific">Candidatus Iainarchaeum sp</name>
    <dbReference type="NCBI Taxonomy" id="3101447"/>
    <lineage>
        <taxon>Archaea</taxon>
        <taxon>Candidatus Iainarchaeota</taxon>
        <taxon>Candidatus Iainarchaeia</taxon>
        <taxon>Candidatus Iainarchaeales</taxon>
        <taxon>Candidatus Iainarchaeaceae</taxon>
        <taxon>Candidatus Iainarchaeum</taxon>
    </lineage>
</organism>
<dbReference type="GO" id="GO:1990904">
    <property type="term" value="C:ribonucleoprotein complex"/>
    <property type="evidence" value="ECO:0007669"/>
    <property type="project" value="UniProtKB-KW"/>
</dbReference>
<dbReference type="GO" id="GO:0006412">
    <property type="term" value="P:translation"/>
    <property type="evidence" value="ECO:0007669"/>
    <property type="project" value="UniProtKB-UniRule"/>
</dbReference>
<evidence type="ECO:0000256" key="5">
    <source>
        <dbReference type="HAMAP-Rule" id="MF_00369"/>
    </source>
</evidence>
<dbReference type="GO" id="GO:0003735">
    <property type="term" value="F:structural constituent of ribosome"/>
    <property type="evidence" value="ECO:0007669"/>
    <property type="project" value="InterPro"/>
</dbReference>
<dbReference type="InterPro" id="IPR001147">
    <property type="entry name" value="Ribosomal_eL21"/>
</dbReference>
<proteinExistence type="inferred from homology"/>
<sequence length="102" mass="11251">MVVKMANRKAKGMRAKTRHKLQSRGKVTVNRLLLKPEINSTVQINIEASVQRAMPHPRYQGRTGIVVGYCGEAAKVKIGKGESAKMLIVHPVHLKVLEGGKK</sequence>
<evidence type="ECO:0000256" key="2">
    <source>
        <dbReference type="ARBA" id="ARBA00022980"/>
    </source>
</evidence>
<comment type="caution">
    <text evidence="7">The sequence shown here is derived from an EMBL/GenBank/DDBJ whole genome shotgun (WGS) entry which is preliminary data.</text>
</comment>
<dbReference type="EMBL" id="QMWO01000114">
    <property type="protein sequence ID" value="RLG68863.1"/>
    <property type="molecule type" value="Genomic_DNA"/>
</dbReference>
<dbReference type="InterPro" id="IPR008991">
    <property type="entry name" value="Translation_prot_SH3-like_sf"/>
</dbReference>
<evidence type="ECO:0000313" key="8">
    <source>
        <dbReference type="Proteomes" id="UP000277633"/>
    </source>
</evidence>
<accession>A0A497JFS2</accession>
<gene>
    <name evidence="5" type="primary">rpl21e</name>
    <name evidence="7" type="ORF">DRO07_02990</name>
</gene>
<evidence type="ECO:0000256" key="4">
    <source>
        <dbReference type="ARBA" id="ARBA00035219"/>
    </source>
</evidence>
<evidence type="ECO:0000256" key="3">
    <source>
        <dbReference type="ARBA" id="ARBA00023274"/>
    </source>
</evidence>
<dbReference type="GO" id="GO:0005840">
    <property type="term" value="C:ribosome"/>
    <property type="evidence" value="ECO:0007669"/>
    <property type="project" value="UniProtKB-KW"/>
</dbReference>
<keyword evidence="3 5" id="KW-0687">Ribonucleoprotein</keyword>
<dbReference type="SUPFAM" id="SSF50104">
    <property type="entry name" value="Translation proteins SH3-like domain"/>
    <property type="match status" value="1"/>
</dbReference>
<dbReference type="InterPro" id="IPR036948">
    <property type="entry name" value="Ribosomal_eL21_sf"/>
</dbReference>
<evidence type="ECO:0000313" key="7">
    <source>
        <dbReference type="EMBL" id="RLG68863.1"/>
    </source>
</evidence>
<name>A0A497JFS2_9ARCH</name>
<dbReference type="Proteomes" id="UP000277633">
    <property type="component" value="Unassembled WGS sequence"/>
</dbReference>
<dbReference type="InterPro" id="IPR022856">
    <property type="entry name" value="Ribosomal_eL21_arc"/>
</dbReference>
<evidence type="ECO:0000256" key="1">
    <source>
        <dbReference type="ARBA" id="ARBA00008427"/>
    </source>
</evidence>
<comment type="similarity">
    <text evidence="1 5">Belongs to the eukaryotic ribosomal protein eL21 family.</text>
</comment>
<feature type="compositionally biased region" description="Basic residues" evidence="6">
    <location>
        <begin position="1"/>
        <end position="23"/>
    </location>
</feature>